<evidence type="ECO:0000259" key="7">
    <source>
        <dbReference type="PROSITE" id="PS51006"/>
    </source>
</evidence>
<dbReference type="EMBL" id="HG001645">
    <property type="protein sequence ID" value="CDF33436.1"/>
    <property type="molecule type" value="Genomic_DNA"/>
</dbReference>
<dbReference type="RefSeq" id="XP_005713239.1">
    <property type="nucleotide sequence ID" value="XM_005713182.1"/>
</dbReference>
<dbReference type="InterPro" id="IPR001045">
    <property type="entry name" value="Spermi_synthase"/>
</dbReference>
<organism evidence="8 9">
    <name type="scientific">Chondrus crispus</name>
    <name type="common">Carrageen Irish moss</name>
    <name type="synonym">Polymorpha crispa</name>
    <dbReference type="NCBI Taxonomy" id="2769"/>
    <lineage>
        <taxon>Eukaryota</taxon>
        <taxon>Rhodophyta</taxon>
        <taxon>Florideophyceae</taxon>
        <taxon>Rhodymeniophycidae</taxon>
        <taxon>Gigartinales</taxon>
        <taxon>Gigartinaceae</taxon>
        <taxon>Chondrus</taxon>
    </lineage>
</organism>
<dbReference type="GeneID" id="17320954"/>
<sequence>MLSSAFVLFPLPLRVRTSHKFVSKPSLAQSFTSLCGVRMLNGTPKRSNSTMSNLSSSAQNEATPEMWFVEHLTPHDVYHHGIRELLHASRSAYQSITVAEIGAYGRALFLDGKIQTAERDEHLYHQPLVHVPCIQVASPRNVLILGGADGGAAREALRWKSVEHVVVVEIDEQVVDACNKYLPKIGRGSFNSERCQLIIGDALDFVGNCKSEYDVVICDLTDPVEDGPSSNLFSIEFFKKIKACMSERSALSIQVGPASLVESPTLMPRICATLRAAFGVVHPYQIFTPTYGSPLGMAVVHRVPQEIRGTAEAEQLLSQEVEGDLSALDGPAFSALFALPPCTRKAIEEEQEIITEQNTAVAYGPAVSKTK</sequence>
<evidence type="ECO:0000256" key="5">
    <source>
        <dbReference type="ARBA" id="ARBA00049721"/>
    </source>
</evidence>
<dbReference type="GO" id="GO:0006596">
    <property type="term" value="P:polyamine biosynthetic process"/>
    <property type="evidence" value="ECO:0007669"/>
    <property type="project" value="UniProtKB-UniRule"/>
</dbReference>
<evidence type="ECO:0000256" key="6">
    <source>
        <dbReference type="PROSITE-ProRule" id="PRU00354"/>
    </source>
</evidence>
<evidence type="ECO:0000256" key="2">
    <source>
        <dbReference type="ARBA" id="ARBA00022679"/>
    </source>
</evidence>
<dbReference type="AlphaFoldDB" id="R7Q7S9"/>
<evidence type="ECO:0000313" key="9">
    <source>
        <dbReference type="Proteomes" id="UP000012073"/>
    </source>
</evidence>
<feature type="domain" description="PABS" evidence="7">
    <location>
        <begin position="65"/>
        <end position="302"/>
    </location>
</feature>
<dbReference type="Pfam" id="PF17284">
    <property type="entry name" value="Spermine_synt_N"/>
    <property type="match status" value="1"/>
</dbReference>
<dbReference type="GO" id="GO:0010487">
    <property type="term" value="F:thermospermine synthase activity"/>
    <property type="evidence" value="ECO:0007669"/>
    <property type="project" value="UniProtKB-EC"/>
</dbReference>
<reference evidence="9" key="1">
    <citation type="journal article" date="2013" name="Proc. Natl. Acad. Sci. U.S.A.">
        <title>Genome structure and metabolic features in the red seaweed Chondrus crispus shed light on evolution of the Archaeplastida.</title>
        <authorList>
            <person name="Collen J."/>
            <person name="Porcel B."/>
            <person name="Carre W."/>
            <person name="Ball S.G."/>
            <person name="Chaparro C."/>
            <person name="Tonon T."/>
            <person name="Barbeyron T."/>
            <person name="Michel G."/>
            <person name="Noel B."/>
            <person name="Valentin K."/>
            <person name="Elias M."/>
            <person name="Artiguenave F."/>
            <person name="Arun A."/>
            <person name="Aury J.M."/>
            <person name="Barbosa-Neto J.F."/>
            <person name="Bothwell J.H."/>
            <person name="Bouget F.Y."/>
            <person name="Brillet L."/>
            <person name="Cabello-Hurtado F."/>
            <person name="Capella-Gutierrez S."/>
            <person name="Charrier B."/>
            <person name="Cladiere L."/>
            <person name="Cock J.M."/>
            <person name="Coelho S.M."/>
            <person name="Colleoni C."/>
            <person name="Czjzek M."/>
            <person name="Da Silva C."/>
            <person name="Delage L."/>
            <person name="Denoeud F."/>
            <person name="Deschamps P."/>
            <person name="Dittami S.M."/>
            <person name="Gabaldon T."/>
            <person name="Gachon C.M."/>
            <person name="Groisillier A."/>
            <person name="Herve C."/>
            <person name="Jabbari K."/>
            <person name="Katinka M."/>
            <person name="Kloareg B."/>
            <person name="Kowalczyk N."/>
            <person name="Labadie K."/>
            <person name="Leblanc C."/>
            <person name="Lopez P.J."/>
            <person name="McLachlan D.H."/>
            <person name="Meslet-Cladiere L."/>
            <person name="Moustafa A."/>
            <person name="Nehr Z."/>
            <person name="Nyvall Collen P."/>
            <person name="Panaud O."/>
            <person name="Partensky F."/>
            <person name="Poulain J."/>
            <person name="Rensing S.A."/>
            <person name="Rousvoal S."/>
            <person name="Samson G."/>
            <person name="Symeonidi A."/>
            <person name="Weissenbach J."/>
            <person name="Zambounis A."/>
            <person name="Wincker P."/>
            <person name="Boyen C."/>
        </authorList>
    </citation>
    <scope>NUCLEOTIDE SEQUENCE [LARGE SCALE GENOMIC DNA]</scope>
    <source>
        <strain evidence="9">cv. Stackhouse</strain>
    </source>
</reference>
<comment type="catalytic activity">
    <reaction evidence="4">
        <text>S-adenosyl 3-(methylsulfanyl)propylamine + spermidine = thermospermine + S-methyl-5'-thioadenosine + H(+)</text>
        <dbReference type="Rhea" id="RHEA:30515"/>
        <dbReference type="ChEBI" id="CHEBI:15378"/>
        <dbReference type="ChEBI" id="CHEBI:17509"/>
        <dbReference type="ChEBI" id="CHEBI:57443"/>
        <dbReference type="ChEBI" id="CHEBI:57834"/>
        <dbReference type="ChEBI" id="CHEBI:59903"/>
        <dbReference type="EC" id="2.5.1.79"/>
    </reaction>
</comment>
<dbReference type="CDD" id="cd02440">
    <property type="entry name" value="AdoMet_MTases"/>
    <property type="match status" value="1"/>
</dbReference>
<dbReference type="InterPro" id="IPR037163">
    <property type="entry name" value="Spermidine_synt_N_sf"/>
</dbReference>
<feature type="active site" description="Proton acceptor" evidence="6">
    <location>
        <position position="219"/>
    </location>
</feature>
<dbReference type="STRING" id="2769.R7Q7S9"/>
<dbReference type="Gene3D" id="2.30.140.10">
    <property type="entry name" value="Spermidine synthase, tetramerisation domain"/>
    <property type="match status" value="1"/>
</dbReference>
<dbReference type="OMA" id="DNDLRWC"/>
<protein>
    <recommendedName>
        <fullName evidence="5">thermospermine synthase</fullName>
        <ecNumber evidence="5">2.5.1.79</ecNumber>
    </recommendedName>
</protein>
<dbReference type="PANTHER" id="PTHR43317">
    <property type="entry name" value="THERMOSPERMINE SYNTHASE ACAULIS5"/>
    <property type="match status" value="1"/>
</dbReference>
<dbReference type="PhylomeDB" id="R7Q7S9"/>
<dbReference type="InterPro" id="IPR035246">
    <property type="entry name" value="Spermidine_synt_N"/>
</dbReference>
<name>R7Q7S9_CHOCR</name>
<gene>
    <name evidence="8" type="ORF">CHC_T00002289001</name>
</gene>
<comment type="similarity">
    <text evidence="1">Belongs to the spermidine/spermine synthase family.</text>
</comment>
<dbReference type="KEGG" id="ccp:CHC_T00002289001"/>
<dbReference type="HAMAP" id="MF_00198">
    <property type="entry name" value="Spermidine_synth"/>
    <property type="match status" value="1"/>
</dbReference>
<evidence type="ECO:0000256" key="3">
    <source>
        <dbReference type="ARBA" id="ARBA00023115"/>
    </source>
</evidence>
<dbReference type="Proteomes" id="UP000012073">
    <property type="component" value="Unassembled WGS sequence"/>
</dbReference>
<dbReference type="Gene3D" id="3.40.50.150">
    <property type="entry name" value="Vaccinia Virus protein VP39"/>
    <property type="match status" value="1"/>
</dbReference>
<proteinExistence type="inferred from homology"/>
<keyword evidence="3 6" id="KW-0620">Polyamine biosynthesis</keyword>
<evidence type="ECO:0000256" key="4">
    <source>
        <dbReference type="ARBA" id="ARBA00048874"/>
    </source>
</evidence>
<dbReference type="PROSITE" id="PS51006">
    <property type="entry name" value="PABS_2"/>
    <property type="match status" value="1"/>
</dbReference>
<dbReference type="OrthoDB" id="38125at2759"/>
<dbReference type="Pfam" id="PF01564">
    <property type="entry name" value="Spermine_synth"/>
    <property type="match status" value="1"/>
</dbReference>
<dbReference type="PANTHER" id="PTHR43317:SF1">
    <property type="entry name" value="THERMOSPERMINE SYNTHASE ACAULIS5"/>
    <property type="match status" value="1"/>
</dbReference>
<keyword evidence="2 6" id="KW-0808">Transferase</keyword>
<evidence type="ECO:0000313" key="8">
    <source>
        <dbReference type="EMBL" id="CDF33436.1"/>
    </source>
</evidence>
<dbReference type="InterPro" id="IPR030374">
    <property type="entry name" value="PABS"/>
</dbReference>
<dbReference type="Gramene" id="CDF33436">
    <property type="protein sequence ID" value="CDF33436"/>
    <property type="gene ID" value="CHC_T00002289001"/>
</dbReference>
<evidence type="ECO:0000256" key="1">
    <source>
        <dbReference type="ARBA" id="ARBA00007867"/>
    </source>
</evidence>
<dbReference type="EC" id="2.5.1.79" evidence="5"/>
<accession>R7Q7S9</accession>
<dbReference type="InterPro" id="IPR029063">
    <property type="entry name" value="SAM-dependent_MTases_sf"/>
</dbReference>
<keyword evidence="9" id="KW-1185">Reference proteome</keyword>
<dbReference type="SUPFAM" id="SSF53335">
    <property type="entry name" value="S-adenosyl-L-methionine-dependent methyltransferases"/>
    <property type="match status" value="1"/>
</dbReference>